<comment type="caution">
    <text evidence="1">The sequence shown here is derived from an EMBL/GenBank/DDBJ whole genome shotgun (WGS) entry which is preliminary data.</text>
</comment>
<name>A0A0V0SMS1_9BILA</name>
<accession>A0A0V0SMS1</accession>
<evidence type="ECO:0000313" key="2">
    <source>
        <dbReference type="Proteomes" id="UP000054630"/>
    </source>
</evidence>
<keyword evidence="2" id="KW-1185">Reference proteome</keyword>
<evidence type="ECO:0000313" key="1">
    <source>
        <dbReference type="EMBL" id="KRX28010.1"/>
    </source>
</evidence>
<dbReference type="AlphaFoldDB" id="A0A0V0SMS1"/>
<protein>
    <submittedName>
        <fullName evidence="1">Uncharacterized protein</fullName>
    </submittedName>
</protein>
<sequence length="73" mass="8352">MLSALYAEKQTAWYGGNFYKGCKVRDKQWNSPARSGRIQHAEALFNRPSIKLGYTLKGRIRLFKELMSTLAAI</sequence>
<dbReference type="EMBL" id="JYDL01000001">
    <property type="protein sequence ID" value="KRX28010.1"/>
    <property type="molecule type" value="Genomic_DNA"/>
</dbReference>
<dbReference type="Proteomes" id="UP000054630">
    <property type="component" value="Unassembled WGS sequence"/>
</dbReference>
<reference evidence="1 2" key="1">
    <citation type="submission" date="2015-01" db="EMBL/GenBank/DDBJ databases">
        <title>Evolution of Trichinella species and genotypes.</title>
        <authorList>
            <person name="Korhonen P.K."/>
            <person name="Edoardo P."/>
            <person name="Giuseppe L.R."/>
            <person name="Gasser R.B."/>
        </authorList>
    </citation>
    <scope>NUCLEOTIDE SEQUENCE [LARGE SCALE GENOMIC DNA]</scope>
    <source>
        <strain evidence="1">ISS37</strain>
    </source>
</reference>
<gene>
    <name evidence="1" type="ORF">T07_9555</name>
</gene>
<proteinExistence type="predicted"/>
<organism evidence="1 2">
    <name type="scientific">Trichinella nelsoni</name>
    <dbReference type="NCBI Taxonomy" id="6336"/>
    <lineage>
        <taxon>Eukaryota</taxon>
        <taxon>Metazoa</taxon>
        <taxon>Ecdysozoa</taxon>
        <taxon>Nematoda</taxon>
        <taxon>Enoplea</taxon>
        <taxon>Dorylaimia</taxon>
        <taxon>Trichinellida</taxon>
        <taxon>Trichinellidae</taxon>
        <taxon>Trichinella</taxon>
    </lineage>
</organism>